<evidence type="ECO:0000313" key="2">
    <source>
        <dbReference type="EMBL" id="GAA4094350.1"/>
    </source>
</evidence>
<keyword evidence="3" id="KW-1185">Reference proteome</keyword>
<comment type="caution">
    <text evidence="2">The sequence shown here is derived from an EMBL/GenBank/DDBJ whole genome shotgun (WGS) entry which is preliminary data.</text>
</comment>
<gene>
    <name evidence="2" type="ORF">GCM10022392_16330</name>
</gene>
<dbReference type="Gene3D" id="3.40.50.1110">
    <property type="entry name" value="SGNH hydrolase"/>
    <property type="match status" value="1"/>
</dbReference>
<dbReference type="InterPro" id="IPR008265">
    <property type="entry name" value="Lipase_GDSL_AS"/>
</dbReference>
<evidence type="ECO:0000259" key="1">
    <source>
        <dbReference type="Pfam" id="PF13472"/>
    </source>
</evidence>
<proteinExistence type="predicted"/>
<feature type="domain" description="SGNH hydrolase-type esterase" evidence="1">
    <location>
        <begin position="6"/>
        <end position="171"/>
    </location>
</feature>
<name>A0ABP7WQE4_9SPHI</name>
<sequence length="184" mass="20519">MKNIIFFGDSLTAGYGLVNVHNESLPALIQQKIEALGLQYKAINAGLSGDTTYGGLSRLDYWLSRPVDVFVLELGLNDAIRGVPVSMTKQNLIQIIDRVKEKYPQVKIALMGMQLPRFLTNSRVEAFSNIYRDLAHGHQLPFVPFYLEGVAGKRHLNLQDGLHPSAEGYKVIAENVWPVIKSLL</sequence>
<dbReference type="PANTHER" id="PTHR30383:SF24">
    <property type="entry name" value="THIOESTERASE 1_PROTEASE 1_LYSOPHOSPHOLIPASE L1"/>
    <property type="match status" value="1"/>
</dbReference>
<dbReference type="Proteomes" id="UP001500841">
    <property type="component" value="Unassembled WGS sequence"/>
</dbReference>
<organism evidence="2 3">
    <name type="scientific">Mucilaginibacter panaciglaebae</name>
    <dbReference type="NCBI Taxonomy" id="502331"/>
    <lineage>
        <taxon>Bacteria</taxon>
        <taxon>Pseudomonadati</taxon>
        <taxon>Bacteroidota</taxon>
        <taxon>Sphingobacteriia</taxon>
        <taxon>Sphingobacteriales</taxon>
        <taxon>Sphingobacteriaceae</taxon>
        <taxon>Mucilaginibacter</taxon>
    </lineage>
</organism>
<accession>A0ABP7WQE4</accession>
<dbReference type="Pfam" id="PF13472">
    <property type="entry name" value="Lipase_GDSL_2"/>
    <property type="match status" value="1"/>
</dbReference>
<dbReference type="EMBL" id="BAABCV010000005">
    <property type="protein sequence ID" value="GAA4094350.1"/>
    <property type="molecule type" value="Genomic_DNA"/>
</dbReference>
<protein>
    <submittedName>
        <fullName evidence="2">Arylesterase</fullName>
    </submittedName>
</protein>
<dbReference type="SUPFAM" id="SSF52266">
    <property type="entry name" value="SGNH hydrolase"/>
    <property type="match status" value="1"/>
</dbReference>
<evidence type="ECO:0000313" key="3">
    <source>
        <dbReference type="Proteomes" id="UP001500841"/>
    </source>
</evidence>
<dbReference type="CDD" id="cd01822">
    <property type="entry name" value="Lysophospholipase_L1_like"/>
    <property type="match status" value="1"/>
</dbReference>
<dbReference type="PROSITE" id="PS01098">
    <property type="entry name" value="LIPASE_GDSL_SER"/>
    <property type="match status" value="1"/>
</dbReference>
<dbReference type="InterPro" id="IPR036514">
    <property type="entry name" value="SGNH_hydro_sf"/>
</dbReference>
<dbReference type="InterPro" id="IPR051532">
    <property type="entry name" value="Ester_Hydrolysis_Enzymes"/>
</dbReference>
<dbReference type="PANTHER" id="PTHR30383">
    <property type="entry name" value="THIOESTERASE 1/PROTEASE 1/LYSOPHOSPHOLIPASE L1"/>
    <property type="match status" value="1"/>
</dbReference>
<dbReference type="RefSeq" id="WP_345102769.1">
    <property type="nucleotide sequence ID" value="NZ_BAABCV010000005.1"/>
</dbReference>
<reference evidence="3" key="1">
    <citation type="journal article" date="2019" name="Int. J. Syst. Evol. Microbiol.">
        <title>The Global Catalogue of Microorganisms (GCM) 10K type strain sequencing project: providing services to taxonomists for standard genome sequencing and annotation.</title>
        <authorList>
            <consortium name="The Broad Institute Genomics Platform"/>
            <consortium name="The Broad Institute Genome Sequencing Center for Infectious Disease"/>
            <person name="Wu L."/>
            <person name="Ma J."/>
        </authorList>
    </citation>
    <scope>NUCLEOTIDE SEQUENCE [LARGE SCALE GENOMIC DNA]</scope>
    <source>
        <strain evidence="3">JCM 17085</strain>
    </source>
</reference>
<dbReference type="InterPro" id="IPR013830">
    <property type="entry name" value="SGNH_hydro"/>
</dbReference>